<comment type="similarity">
    <text evidence="1 4">Belongs to the pseudouridine synthase TruD family.</text>
</comment>
<dbReference type="PROSITE" id="PS01268">
    <property type="entry name" value="UPF0024"/>
    <property type="match status" value="1"/>
</dbReference>
<dbReference type="PANTHER" id="PTHR47811:SF1">
    <property type="entry name" value="TRNA PSEUDOURIDINE SYNTHASE D"/>
    <property type="match status" value="1"/>
</dbReference>
<dbReference type="InterPro" id="IPR020119">
    <property type="entry name" value="PsdUridine_synth_TruD_CS"/>
</dbReference>
<dbReference type="InterPro" id="IPR042214">
    <property type="entry name" value="TruD_catalytic"/>
</dbReference>
<dbReference type="InterPro" id="IPR020103">
    <property type="entry name" value="PsdUridine_synth_cat_dom_sf"/>
</dbReference>
<dbReference type="HAMAP" id="MF_01082">
    <property type="entry name" value="TruD"/>
    <property type="match status" value="1"/>
</dbReference>
<accession>K2JMN9</accession>
<dbReference type="OrthoDB" id="1550679at2"/>
<keyword evidence="2 4" id="KW-0819">tRNA processing</keyword>
<dbReference type="eggNOG" id="COG0585">
    <property type="taxonomic scope" value="Bacteria"/>
</dbReference>
<evidence type="ECO:0000313" key="6">
    <source>
        <dbReference type="EMBL" id="EKE84791.1"/>
    </source>
</evidence>
<dbReference type="GO" id="GO:0160150">
    <property type="term" value="F:tRNA pseudouridine(13) synthase activity"/>
    <property type="evidence" value="ECO:0007669"/>
    <property type="project" value="UniProtKB-EC"/>
</dbReference>
<dbReference type="InterPro" id="IPR050170">
    <property type="entry name" value="TruD_pseudoU_synthase"/>
</dbReference>
<protein>
    <recommendedName>
        <fullName evidence="4">tRNA pseudouridine synthase D</fullName>
        <ecNumber evidence="4">5.4.99.27</ecNumber>
    </recommendedName>
    <alternativeName>
        <fullName evidence="4">tRNA pseudouridine(13) synthase</fullName>
    </alternativeName>
    <alternativeName>
        <fullName evidence="4">tRNA pseudouridylate synthase D</fullName>
    </alternativeName>
    <alternativeName>
        <fullName evidence="4">tRNA-uridine isomerase D</fullName>
    </alternativeName>
</protein>
<dbReference type="Proteomes" id="UP000014115">
    <property type="component" value="Unassembled WGS sequence"/>
</dbReference>
<dbReference type="InterPro" id="IPR011760">
    <property type="entry name" value="PsdUridine_synth_TruD_insert"/>
</dbReference>
<dbReference type="GO" id="GO:0003723">
    <property type="term" value="F:RNA binding"/>
    <property type="evidence" value="ECO:0007669"/>
    <property type="project" value="InterPro"/>
</dbReference>
<dbReference type="PATRIC" id="fig|740709.3.peg.856"/>
<comment type="caution">
    <text evidence="6">The sequence shown here is derived from an EMBL/GenBank/DDBJ whole genome shotgun (WGS) entry which is preliminary data.</text>
</comment>
<dbReference type="SUPFAM" id="SSF55120">
    <property type="entry name" value="Pseudouridine synthase"/>
    <property type="match status" value="1"/>
</dbReference>
<dbReference type="EC" id="5.4.99.27" evidence="4"/>
<dbReference type="InterPro" id="IPR043165">
    <property type="entry name" value="TruD_insert_sf"/>
</dbReference>
<comment type="function">
    <text evidence="4">Responsible for synthesis of pseudouridine from uracil-13 in transfer RNAs.</text>
</comment>
<feature type="active site" description="Nucleophile" evidence="4">
    <location>
        <position position="97"/>
    </location>
</feature>
<organism evidence="6 7">
    <name type="scientific">Idiomarina xiamenensis 10-D-4</name>
    <dbReference type="NCBI Taxonomy" id="740709"/>
    <lineage>
        <taxon>Bacteria</taxon>
        <taxon>Pseudomonadati</taxon>
        <taxon>Pseudomonadota</taxon>
        <taxon>Gammaproteobacteria</taxon>
        <taxon>Alteromonadales</taxon>
        <taxon>Idiomarinaceae</taxon>
        <taxon>Idiomarina</taxon>
    </lineage>
</organism>
<reference evidence="6 7" key="1">
    <citation type="journal article" date="2012" name="J. Bacteriol.">
        <title>Genome Sequence of Idiomarina xiamenensis Type Strain 10-D-4.</title>
        <authorList>
            <person name="Lai Q."/>
            <person name="Wang L."/>
            <person name="Wang W."/>
            <person name="Shao Z."/>
        </authorList>
    </citation>
    <scope>NUCLEOTIDE SEQUENCE [LARGE SCALE GENOMIC DNA]</scope>
    <source>
        <strain evidence="6 7">10-D-4</strain>
    </source>
</reference>
<dbReference type="PANTHER" id="PTHR47811">
    <property type="entry name" value="TRNA PSEUDOURIDINE SYNTHASE D"/>
    <property type="match status" value="1"/>
</dbReference>
<dbReference type="RefSeq" id="WP_008487945.1">
    <property type="nucleotide sequence ID" value="NZ_AMRG01000004.1"/>
</dbReference>
<dbReference type="GO" id="GO:0031119">
    <property type="term" value="P:tRNA pseudouridine synthesis"/>
    <property type="evidence" value="ECO:0007669"/>
    <property type="project" value="UniProtKB-UniRule"/>
</dbReference>
<evidence type="ECO:0000259" key="5">
    <source>
        <dbReference type="PROSITE" id="PS50984"/>
    </source>
</evidence>
<evidence type="ECO:0000256" key="3">
    <source>
        <dbReference type="ARBA" id="ARBA00023235"/>
    </source>
</evidence>
<proteinExistence type="inferred from homology"/>
<dbReference type="GO" id="GO:0005829">
    <property type="term" value="C:cytosol"/>
    <property type="evidence" value="ECO:0007669"/>
    <property type="project" value="TreeGrafter"/>
</dbReference>
<evidence type="ECO:0000256" key="1">
    <source>
        <dbReference type="ARBA" id="ARBA00007953"/>
    </source>
</evidence>
<dbReference type="Pfam" id="PF01142">
    <property type="entry name" value="TruD"/>
    <property type="match status" value="2"/>
</dbReference>
<evidence type="ECO:0000256" key="2">
    <source>
        <dbReference type="ARBA" id="ARBA00022694"/>
    </source>
</evidence>
<feature type="domain" description="TRUD" evidence="5">
    <location>
        <begin position="172"/>
        <end position="327"/>
    </location>
</feature>
<gene>
    <name evidence="4" type="primary">truD</name>
    <name evidence="6" type="ORF">A10D4_04235</name>
</gene>
<dbReference type="Gene3D" id="3.30.2340.10">
    <property type="entry name" value="TruD, insertion domain"/>
    <property type="match status" value="1"/>
</dbReference>
<dbReference type="InterPro" id="IPR001656">
    <property type="entry name" value="PsdUridine_synth_TruD"/>
</dbReference>
<evidence type="ECO:0000313" key="7">
    <source>
        <dbReference type="Proteomes" id="UP000014115"/>
    </source>
</evidence>
<dbReference type="AlphaFoldDB" id="K2JMN9"/>
<sequence>MSESVTISTEQLLSAQQQIPRWQDMQTELAEPPSAGFKCQAEDFQVTELLDVDDDGEGEHQWLWVKKRGANTRFVAEQLAKFAGVSAREVSHSGMKDRQAVTWQWFSIQLPGQPLLDWQALEHPEFVVEKALLRQRKLRIGTHKANRFQIRLRDVSDRAALQQRWQFAVAHGVPNYFGEQRFGRQGSNLTAMHQWLLAGGKSKRLKKSQKSLLLSSARSFLFNQVLAYRLQQQQLQTLFDGDVVNLAGSRSWFVVEQVDDSLRERLQQQDILLTGPLSGRVAGRDAEQPRSGAGYELEQAALADWQPLVQALIDKGVQSDRRPLLLYLQQPQLSWQDNDCLLSFDLSAGSFASSVIRELIVTEHVGIHEDITE</sequence>
<comment type="catalytic activity">
    <reaction evidence="4">
        <text>uridine(13) in tRNA = pseudouridine(13) in tRNA</text>
        <dbReference type="Rhea" id="RHEA:42540"/>
        <dbReference type="Rhea" id="RHEA-COMP:10105"/>
        <dbReference type="Rhea" id="RHEA-COMP:10106"/>
        <dbReference type="ChEBI" id="CHEBI:65314"/>
        <dbReference type="ChEBI" id="CHEBI:65315"/>
        <dbReference type="EC" id="5.4.99.27"/>
    </reaction>
</comment>
<keyword evidence="3 4" id="KW-0413">Isomerase</keyword>
<evidence type="ECO:0000256" key="4">
    <source>
        <dbReference type="HAMAP-Rule" id="MF_01082"/>
    </source>
</evidence>
<dbReference type="Gene3D" id="3.30.2350.20">
    <property type="entry name" value="TruD, catalytic domain"/>
    <property type="match status" value="1"/>
</dbReference>
<keyword evidence="7" id="KW-1185">Reference proteome</keyword>
<name>K2JMN9_9GAMM</name>
<dbReference type="EMBL" id="AMRG01000004">
    <property type="protein sequence ID" value="EKE84791.1"/>
    <property type="molecule type" value="Genomic_DNA"/>
</dbReference>
<dbReference type="PROSITE" id="PS50984">
    <property type="entry name" value="TRUD"/>
    <property type="match status" value="1"/>
</dbReference>
<dbReference type="STRING" id="740709.A10D4_04235"/>